<evidence type="ECO:0000313" key="3">
    <source>
        <dbReference type="Proteomes" id="UP001361239"/>
    </source>
</evidence>
<sequence>MTVASQGAGDSAAGPIAAPFPQKPERFLRLKEVCHRVGLGKSMIYEMIGEKRFPKPYLISPSAARWSEQEVVAWIDEVKDGFEGKRRKF</sequence>
<proteinExistence type="predicted"/>
<dbReference type="Proteomes" id="UP001361239">
    <property type="component" value="Unassembled WGS sequence"/>
</dbReference>
<protein>
    <submittedName>
        <fullName evidence="2">AlpA family phage regulatory protein</fullName>
    </submittedName>
</protein>
<feature type="region of interest" description="Disordered" evidence="1">
    <location>
        <begin position="1"/>
        <end position="20"/>
    </location>
</feature>
<dbReference type="RefSeq" id="WP_339589039.1">
    <property type="nucleotide sequence ID" value="NZ_JBBHJZ010000005.1"/>
</dbReference>
<dbReference type="PANTHER" id="PTHR36154:SF1">
    <property type="entry name" value="DNA-BINDING TRANSCRIPTIONAL ACTIVATOR ALPA"/>
    <property type="match status" value="1"/>
</dbReference>
<dbReference type="EMBL" id="JBBHJZ010000005">
    <property type="protein sequence ID" value="MEJ5979102.1"/>
    <property type="molecule type" value="Genomic_DNA"/>
</dbReference>
<dbReference type="Gene3D" id="1.10.238.160">
    <property type="match status" value="1"/>
</dbReference>
<evidence type="ECO:0000313" key="2">
    <source>
        <dbReference type="EMBL" id="MEJ5979102.1"/>
    </source>
</evidence>
<name>A0ABU8S2B9_9SPHN</name>
<dbReference type="Pfam" id="PF05930">
    <property type="entry name" value="Phage_AlpA"/>
    <property type="match status" value="1"/>
</dbReference>
<accession>A0ABU8S2B9</accession>
<organism evidence="2 3">
    <name type="scientific">Novosphingobium anseongense</name>
    <dbReference type="NCBI Taxonomy" id="3133436"/>
    <lineage>
        <taxon>Bacteria</taxon>
        <taxon>Pseudomonadati</taxon>
        <taxon>Pseudomonadota</taxon>
        <taxon>Alphaproteobacteria</taxon>
        <taxon>Sphingomonadales</taxon>
        <taxon>Sphingomonadaceae</taxon>
        <taxon>Novosphingobium</taxon>
    </lineage>
</organism>
<keyword evidence="3" id="KW-1185">Reference proteome</keyword>
<gene>
    <name evidence="2" type="ORF">WG901_20790</name>
</gene>
<dbReference type="PANTHER" id="PTHR36154">
    <property type="entry name" value="DNA-BINDING TRANSCRIPTIONAL ACTIVATOR ALPA"/>
    <property type="match status" value="1"/>
</dbReference>
<reference evidence="2 3" key="1">
    <citation type="submission" date="2024-03" db="EMBL/GenBank/DDBJ databases">
        <authorList>
            <person name="Jo J.-H."/>
        </authorList>
    </citation>
    <scope>NUCLEOTIDE SEQUENCE [LARGE SCALE GENOMIC DNA]</scope>
    <source>
        <strain evidence="2 3">PS1R-30</strain>
    </source>
</reference>
<evidence type="ECO:0000256" key="1">
    <source>
        <dbReference type="SAM" id="MobiDB-lite"/>
    </source>
</evidence>
<dbReference type="InterPro" id="IPR052931">
    <property type="entry name" value="Prophage_regulatory_activator"/>
</dbReference>
<dbReference type="InterPro" id="IPR010260">
    <property type="entry name" value="AlpA"/>
</dbReference>
<comment type="caution">
    <text evidence="2">The sequence shown here is derived from an EMBL/GenBank/DDBJ whole genome shotgun (WGS) entry which is preliminary data.</text>
</comment>